<feature type="chain" id="PRO_5022166461" evidence="1">
    <location>
        <begin position="21"/>
        <end position="185"/>
    </location>
</feature>
<dbReference type="PROSITE" id="PS51257">
    <property type="entry name" value="PROKAR_LIPOPROTEIN"/>
    <property type="match status" value="1"/>
</dbReference>
<protein>
    <submittedName>
        <fullName evidence="2">Uncharacterized protein</fullName>
    </submittedName>
</protein>
<dbReference type="AlphaFoldDB" id="A0A517NVU2"/>
<sequence precursor="true">MLRYVPTALSCLMVLSCAWADEPCSGVDAPKSKPNAKPSARITATTCKFTFPVDDLDQTWEWGVSPLNACEYSWMVTVKLKEATFQIGVSHFNAFGIAQSGSFDDFLRASQADVWKLKPDKQGATVVDGIKVICKSNGPALEITVDDADWSAAVFAQRPALVKLQTTGTRLKKSEHAVKIKYKSD</sequence>
<gene>
    <name evidence="2" type="ORF">K239x_32220</name>
</gene>
<keyword evidence="3" id="KW-1185">Reference proteome</keyword>
<keyword evidence="1" id="KW-0732">Signal</keyword>
<proteinExistence type="predicted"/>
<accession>A0A517NVU2</accession>
<name>A0A517NVU2_9BACT</name>
<evidence type="ECO:0000313" key="2">
    <source>
        <dbReference type="EMBL" id="QDT11228.1"/>
    </source>
</evidence>
<dbReference type="Proteomes" id="UP000319817">
    <property type="component" value="Chromosome"/>
</dbReference>
<evidence type="ECO:0000256" key="1">
    <source>
        <dbReference type="SAM" id="SignalP"/>
    </source>
</evidence>
<organism evidence="2 3">
    <name type="scientific">Stieleria marina</name>
    <dbReference type="NCBI Taxonomy" id="1930275"/>
    <lineage>
        <taxon>Bacteria</taxon>
        <taxon>Pseudomonadati</taxon>
        <taxon>Planctomycetota</taxon>
        <taxon>Planctomycetia</taxon>
        <taxon>Pirellulales</taxon>
        <taxon>Pirellulaceae</taxon>
        <taxon>Stieleria</taxon>
    </lineage>
</organism>
<evidence type="ECO:0000313" key="3">
    <source>
        <dbReference type="Proteomes" id="UP000319817"/>
    </source>
</evidence>
<dbReference type="EMBL" id="CP036526">
    <property type="protein sequence ID" value="QDT11228.1"/>
    <property type="molecule type" value="Genomic_DNA"/>
</dbReference>
<reference evidence="2 3" key="1">
    <citation type="submission" date="2019-02" db="EMBL/GenBank/DDBJ databases">
        <title>Deep-cultivation of Planctomycetes and their phenomic and genomic characterization uncovers novel biology.</title>
        <authorList>
            <person name="Wiegand S."/>
            <person name="Jogler M."/>
            <person name="Boedeker C."/>
            <person name="Pinto D."/>
            <person name="Vollmers J."/>
            <person name="Rivas-Marin E."/>
            <person name="Kohn T."/>
            <person name="Peeters S.H."/>
            <person name="Heuer A."/>
            <person name="Rast P."/>
            <person name="Oberbeckmann S."/>
            <person name="Bunk B."/>
            <person name="Jeske O."/>
            <person name="Meyerdierks A."/>
            <person name="Storesund J.E."/>
            <person name="Kallscheuer N."/>
            <person name="Luecker S."/>
            <person name="Lage O.M."/>
            <person name="Pohl T."/>
            <person name="Merkel B.J."/>
            <person name="Hornburger P."/>
            <person name="Mueller R.-W."/>
            <person name="Bruemmer F."/>
            <person name="Labrenz M."/>
            <person name="Spormann A.M."/>
            <person name="Op den Camp H."/>
            <person name="Overmann J."/>
            <person name="Amann R."/>
            <person name="Jetten M.S.M."/>
            <person name="Mascher T."/>
            <person name="Medema M.H."/>
            <person name="Devos D.P."/>
            <person name="Kaster A.-K."/>
            <person name="Ovreas L."/>
            <person name="Rohde M."/>
            <person name="Galperin M.Y."/>
            <person name="Jogler C."/>
        </authorList>
    </citation>
    <scope>NUCLEOTIDE SEQUENCE [LARGE SCALE GENOMIC DNA]</scope>
    <source>
        <strain evidence="2 3">K23_9</strain>
    </source>
</reference>
<feature type="signal peptide" evidence="1">
    <location>
        <begin position="1"/>
        <end position="20"/>
    </location>
</feature>
<dbReference type="RefSeq" id="WP_145419104.1">
    <property type="nucleotide sequence ID" value="NZ_CP036526.1"/>
</dbReference>